<reference evidence="3" key="2">
    <citation type="submission" date="2021-04" db="EMBL/GenBank/DDBJ databases">
        <title>Novel species in family Eggerthellaceae.</title>
        <authorList>
            <person name="Zhang G."/>
        </authorList>
    </citation>
    <scope>NUCLEOTIDE SEQUENCE</scope>
    <source>
        <strain evidence="3">Zg-886</strain>
    </source>
</reference>
<dbReference type="EMBL" id="CP072829">
    <property type="protein sequence ID" value="QTU84916.1"/>
    <property type="molecule type" value="Genomic_DNA"/>
</dbReference>
<dbReference type="EMBL" id="WPCR01000007">
    <property type="protein sequence ID" value="NHM14443.1"/>
    <property type="molecule type" value="Genomic_DNA"/>
</dbReference>
<feature type="transmembrane region" description="Helical" evidence="1">
    <location>
        <begin position="137"/>
        <end position="159"/>
    </location>
</feature>
<keyword evidence="1" id="KW-0472">Membrane</keyword>
<gene>
    <name evidence="2" type="ORF">GMI68_06645</name>
    <name evidence="3" type="ORF">J7S26_03125</name>
</gene>
<accession>A0A9E6MSK5</accession>
<evidence type="ECO:0000313" key="4">
    <source>
        <dbReference type="Proteomes" id="UP000636394"/>
    </source>
</evidence>
<keyword evidence="1" id="KW-0812">Transmembrane</keyword>
<keyword evidence="4" id="KW-1185">Reference proteome</keyword>
<proteinExistence type="predicted"/>
<organism evidence="3 5">
    <name type="scientific">Xiamenia xianingshaonis</name>
    <dbReference type="NCBI Taxonomy" id="2682776"/>
    <lineage>
        <taxon>Bacteria</taxon>
        <taxon>Bacillati</taxon>
        <taxon>Actinomycetota</taxon>
        <taxon>Coriobacteriia</taxon>
        <taxon>Eggerthellales</taxon>
        <taxon>Eggerthellaceae</taxon>
        <taxon>Xiamenia</taxon>
    </lineage>
</organism>
<evidence type="ECO:0000313" key="5">
    <source>
        <dbReference type="Proteomes" id="UP000671910"/>
    </source>
</evidence>
<reference evidence="2 4" key="1">
    <citation type="submission" date="2019-11" db="EMBL/GenBank/DDBJ databases">
        <title>Eggerthellaceae novel genus isolated from the rectal contents of marmort.</title>
        <authorList>
            <person name="Zhang G."/>
        </authorList>
    </citation>
    <scope>NUCLEOTIDE SEQUENCE [LARGE SCALE GENOMIC DNA]</scope>
    <source>
        <strain evidence="4">zg-886</strain>
        <strain evidence="2">Zg-886</strain>
    </source>
</reference>
<evidence type="ECO:0000313" key="2">
    <source>
        <dbReference type="EMBL" id="NHM14443.1"/>
    </source>
</evidence>
<sequence length="169" mass="18755">MKSATPNPEQLASDIFDLNGDFRKMTKAKVVSFVSDMAKMPTETARLVIEQAPTVFGNATASVKSLFDKIPAFIEDDAKTHDGMMGILSEDDRQCWERINNPDTSDAERDKCYERLESNKNHARNECSDKRSFKMNLYDHSGVILLSALGLCVTVLGVNGKIPIPGIKK</sequence>
<evidence type="ECO:0000313" key="3">
    <source>
        <dbReference type="EMBL" id="QTU84916.1"/>
    </source>
</evidence>
<dbReference type="KEGG" id="ebz:J7S26_03125"/>
<keyword evidence="1" id="KW-1133">Transmembrane helix</keyword>
<protein>
    <submittedName>
        <fullName evidence="3">Uncharacterized protein</fullName>
    </submittedName>
</protein>
<dbReference type="Proteomes" id="UP000671910">
    <property type="component" value="Chromosome"/>
</dbReference>
<dbReference type="Proteomes" id="UP000636394">
    <property type="component" value="Unassembled WGS sequence"/>
</dbReference>
<evidence type="ECO:0000256" key="1">
    <source>
        <dbReference type="SAM" id="Phobius"/>
    </source>
</evidence>
<dbReference type="AlphaFoldDB" id="A0A9E6MSK5"/>
<name>A0A9E6MSK5_9ACTN</name>
<dbReference type="RefSeq" id="WP_166339683.1">
    <property type="nucleotide sequence ID" value="NZ_CP072829.1"/>
</dbReference>